<dbReference type="AlphaFoldDB" id="A0A328EQY8"/>
<protein>
    <submittedName>
        <fullName evidence="1">Homocitrate synthase</fullName>
        <ecNumber evidence="1">2.3.3.14</ecNumber>
    </submittedName>
</protein>
<keyword evidence="1" id="KW-0808">Transferase</keyword>
<dbReference type="Proteomes" id="UP000248786">
    <property type="component" value="Unassembled WGS sequence"/>
</dbReference>
<sequence>MVETGREICAGQYSGISGFRHVMGNMSVELPEDKDEANKILELVRYANVEAHKPLVEDELIFIAKYPEISRRLLTLTPLMND</sequence>
<proteinExistence type="predicted"/>
<gene>
    <name evidence="1" type="ORF">C1G86_0037</name>
</gene>
<evidence type="ECO:0000313" key="2">
    <source>
        <dbReference type="Proteomes" id="UP000248786"/>
    </source>
</evidence>
<evidence type="ECO:0000313" key="1">
    <source>
        <dbReference type="EMBL" id="RAL71102.1"/>
    </source>
</evidence>
<keyword evidence="1" id="KW-0012">Acyltransferase</keyword>
<dbReference type="EMBL" id="QGLD01000001">
    <property type="protein sequence ID" value="RAL71102.1"/>
    <property type="molecule type" value="Genomic_DNA"/>
</dbReference>
<dbReference type="EC" id="2.3.3.14" evidence="1"/>
<organism evidence="1 2">
    <name type="scientific">Dehalococcoides mccartyi</name>
    <dbReference type="NCBI Taxonomy" id="61435"/>
    <lineage>
        <taxon>Bacteria</taxon>
        <taxon>Bacillati</taxon>
        <taxon>Chloroflexota</taxon>
        <taxon>Dehalococcoidia</taxon>
        <taxon>Dehalococcoidales</taxon>
        <taxon>Dehalococcoidaceae</taxon>
        <taxon>Dehalococcoides</taxon>
    </lineage>
</organism>
<name>A0A328EQY8_9CHLR</name>
<dbReference type="GO" id="GO:0004410">
    <property type="term" value="F:homocitrate synthase activity"/>
    <property type="evidence" value="ECO:0007669"/>
    <property type="project" value="UniProtKB-EC"/>
</dbReference>
<reference evidence="1 2" key="1">
    <citation type="submission" date="2018-05" db="EMBL/GenBank/DDBJ databases">
        <title>Draft genome sequences of Dehalococcoides mccartyi strains RC and KS.</title>
        <authorList>
            <person name="Higgins S.A."/>
            <person name="Padilla-Crespo E."/>
            <person name="Loeffler F.E."/>
        </authorList>
    </citation>
    <scope>NUCLEOTIDE SEQUENCE [LARGE SCALE GENOMIC DNA]</scope>
    <source>
        <strain evidence="1 2">KS</strain>
    </source>
</reference>
<accession>A0A328EQY8</accession>
<comment type="caution">
    <text evidence="1">The sequence shown here is derived from an EMBL/GenBank/DDBJ whole genome shotgun (WGS) entry which is preliminary data.</text>
</comment>